<evidence type="ECO:0000256" key="3">
    <source>
        <dbReference type="ARBA" id="ARBA00022737"/>
    </source>
</evidence>
<evidence type="ECO:0000256" key="4">
    <source>
        <dbReference type="ARBA" id="ARBA00023315"/>
    </source>
</evidence>
<keyword evidence="9" id="KW-1185">Reference proteome</keyword>
<organism evidence="8 9">
    <name type="scientific">Catenovulum maritimum</name>
    <dbReference type="NCBI Taxonomy" id="1513271"/>
    <lineage>
        <taxon>Bacteria</taxon>
        <taxon>Pseudomonadati</taxon>
        <taxon>Pseudomonadota</taxon>
        <taxon>Gammaproteobacteria</taxon>
        <taxon>Alteromonadales</taxon>
        <taxon>Alteromonadaceae</taxon>
        <taxon>Catenovulum</taxon>
    </lineage>
</organism>
<reference evidence="8 9" key="1">
    <citation type="submission" date="2015-04" db="EMBL/GenBank/DDBJ databases">
        <title>Draft Genome Sequence of the Novel Agar-Digesting Marine Bacterium Q1.</title>
        <authorList>
            <person name="Li Y."/>
            <person name="Li D."/>
            <person name="Chen G."/>
            <person name="Du Z."/>
        </authorList>
    </citation>
    <scope>NUCLEOTIDE SEQUENCE [LARGE SCALE GENOMIC DNA]</scope>
    <source>
        <strain evidence="8 9">Q1</strain>
    </source>
</reference>
<accession>A0A0J8JJW0</accession>
<protein>
    <submittedName>
        <fullName evidence="8">Shikimate dehydrogenase</fullName>
    </submittedName>
</protein>
<dbReference type="Gene3D" id="2.160.10.10">
    <property type="entry name" value="Hexapeptide repeat proteins"/>
    <property type="match status" value="1"/>
</dbReference>
<feature type="active site" description="Proton acceptor" evidence="5">
    <location>
        <position position="143"/>
    </location>
</feature>
<dbReference type="PANTHER" id="PTHR43300">
    <property type="entry name" value="ACETYLTRANSFERASE"/>
    <property type="match status" value="1"/>
</dbReference>
<dbReference type="Proteomes" id="UP000037600">
    <property type="component" value="Unassembled WGS sequence"/>
</dbReference>
<dbReference type="PANTHER" id="PTHR43300:SF7">
    <property type="entry name" value="UDP-N-ACETYLBACILLOSAMINE N-ACETYLTRANSFERASE"/>
    <property type="match status" value="1"/>
</dbReference>
<feature type="binding site" evidence="6">
    <location>
        <position position="73"/>
    </location>
    <ligand>
        <name>substrate</name>
    </ligand>
</feature>
<dbReference type="InterPro" id="IPR050179">
    <property type="entry name" value="Trans_hexapeptide_repeat"/>
</dbReference>
<feature type="binding site" evidence="6">
    <location>
        <position position="152"/>
    </location>
    <ligand>
        <name>acetyl-CoA</name>
        <dbReference type="ChEBI" id="CHEBI:57288"/>
    </ligand>
</feature>
<dbReference type="CDD" id="cd03360">
    <property type="entry name" value="LbH_AT_putative"/>
    <property type="match status" value="1"/>
</dbReference>
<name>A0A0J8JJW0_9ALTE</name>
<dbReference type="SUPFAM" id="SSF51161">
    <property type="entry name" value="Trimeric LpxA-like enzymes"/>
    <property type="match status" value="1"/>
</dbReference>
<sequence length="216" mass="22852">MNNDKKPLVLIGGGGHASVLLDILLKQNRTVLAVISPTDIAQRSIFSGLRHLKEDADINEFTTDSVLLVNGIGSTPGSNVRRKVAEYFTMLGFHFETIVAHNAEVSVYANVAEGAQILHSATIQAGVEVGAQSIINSCALVEHDCRIDEFCHVAPNSTLCGQVSLEKDCFIGAGAVVIPSVNIGASTVIGAGAIINKNVDSKTTIYPAKSVTKQRK</sequence>
<dbReference type="Pfam" id="PF14602">
    <property type="entry name" value="Hexapep_2"/>
    <property type="match status" value="1"/>
</dbReference>
<dbReference type="Gene3D" id="3.40.50.20">
    <property type="match status" value="1"/>
</dbReference>
<keyword evidence="3" id="KW-0677">Repeat</keyword>
<dbReference type="Pfam" id="PF17836">
    <property type="entry name" value="PglD_N"/>
    <property type="match status" value="1"/>
</dbReference>
<keyword evidence="2" id="KW-0808">Transferase</keyword>
<keyword evidence="4" id="KW-0012">Acyltransferase</keyword>
<dbReference type="NCBIfam" id="TIGR03570">
    <property type="entry name" value="NeuD_NnaD"/>
    <property type="match status" value="1"/>
</dbReference>
<dbReference type="EMBL" id="LAZL01000021">
    <property type="protein sequence ID" value="KMT64736.1"/>
    <property type="molecule type" value="Genomic_DNA"/>
</dbReference>
<dbReference type="PROSITE" id="PS00101">
    <property type="entry name" value="HEXAPEP_TRANSFERASES"/>
    <property type="match status" value="1"/>
</dbReference>
<evidence type="ECO:0000313" key="9">
    <source>
        <dbReference type="Proteomes" id="UP000037600"/>
    </source>
</evidence>
<dbReference type="InterPro" id="IPR018357">
    <property type="entry name" value="Hexapep_transf_CS"/>
</dbReference>
<dbReference type="InterPro" id="IPR011004">
    <property type="entry name" value="Trimer_LpxA-like_sf"/>
</dbReference>
<dbReference type="PATRIC" id="fig|1513271.3.peg.2624"/>
<proteinExistence type="inferred from homology"/>
<dbReference type="OrthoDB" id="9794407at2"/>
<comment type="caution">
    <text evidence="8">The sequence shown here is derived from an EMBL/GenBank/DDBJ whole genome shotgun (WGS) entry which is preliminary data.</text>
</comment>
<dbReference type="RefSeq" id="WP_048693325.1">
    <property type="nucleotide sequence ID" value="NZ_KQ130494.1"/>
</dbReference>
<dbReference type="STRING" id="1513271.XM47_12820"/>
<feature type="site" description="Increases basicity of active site His" evidence="5">
    <location>
        <position position="144"/>
    </location>
</feature>
<evidence type="ECO:0000256" key="6">
    <source>
        <dbReference type="PIRSR" id="PIRSR620019-2"/>
    </source>
</evidence>
<comment type="similarity">
    <text evidence="1">Belongs to the transferase hexapeptide repeat family.</text>
</comment>
<gene>
    <name evidence="8" type="ORF">XM47_12820</name>
</gene>
<dbReference type="InterPro" id="IPR020019">
    <property type="entry name" value="AcTrfase_PglD-like"/>
</dbReference>
<evidence type="ECO:0000259" key="7">
    <source>
        <dbReference type="Pfam" id="PF17836"/>
    </source>
</evidence>
<dbReference type="AlphaFoldDB" id="A0A0J8JJW0"/>
<evidence type="ECO:0000256" key="5">
    <source>
        <dbReference type="PIRSR" id="PIRSR620019-1"/>
    </source>
</evidence>
<evidence type="ECO:0000256" key="1">
    <source>
        <dbReference type="ARBA" id="ARBA00007274"/>
    </source>
</evidence>
<dbReference type="InterPro" id="IPR001451">
    <property type="entry name" value="Hexapep"/>
</dbReference>
<feature type="domain" description="PglD N-terminal" evidence="7">
    <location>
        <begin position="8"/>
        <end position="87"/>
    </location>
</feature>
<evidence type="ECO:0000313" key="8">
    <source>
        <dbReference type="EMBL" id="KMT64736.1"/>
    </source>
</evidence>
<evidence type="ECO:0000256" key="2">
    <source>
        <dbReference type="ARBA" id="ARBA00022679"/>
    </source>
</evidence>
<dbReference type="GO" id="GO:0016746">
    <property type="term" value="F:acyltransferase activity"/>
    <property type="evidence" value="ECO:0007669"/>
    <property type="project" value="UniProtKB-KW"/>
</dbReference>
<dbReference type="InterPro" id="IPR041561">
    <property type="entry name" value="PglD_N"/>
</dbReference>